<evidence type="ECO:0000313" key="12">
    <source>
        <dbReference type="EMBL" id="MDT0497285.1"/>
    </source>
</evidence>
<dbReference type="RefSeq" id="WP_311364675.1">
    <property type="nucleotide sequence ID" value="NZ_JAVRIC010000008.1"/>
</dbReference>
<evidence type="ECO:0000259" key="10">
    <source>
        <dbReference type="PROSITE" id="PS50042"/>
    </source>
</evidence>
<dbReference type="InterPro" id="IPR000595">
    <property type="entry name" value="cNMP-bd_dom"/>
</dbReference>
<dbReference type="PROSITE" id="PS50042">
    <property type="entry name" value="CNMP_BINDING_3"/>
    <property type="match status" value="1"/>
</dbReference>
<dbReference type="EMBL" id="JAVRIC010000008">
    <property type="protein sequence ID" value="MDT0497285.1"/>
    <property type="molecule type" value="Genomic_DNA"/>
</dbReference>
<feature type="domain" description="PNPLA" evidence="11">
    <location>
        <begin position="329"/>
        <end position="489"/>
    </location>
</feature>
<dbReference type="InterPro" id="IPR014710">
    <property type="entry name" value="RmlC-like_jellyroll"/>
</dbReference>
<evidence type="ECO:0000256" key="1">
    <source>
        <dbReference type="ARBA" id="ARBA00004370"/>
    </source>
</evidence>
<feature type="short sequence motif" description="GXGXXG" evidence="9">
    <location>
        <begin position="333"/>
        <end position="338"/>
    </location>
</feature>
<evidence type="ECO:0000256" key="8">
    <source>
        <dbReference type="ARBA" id="ARBA00023136"/>
    </source>
</evidence>
<keyword evidence="13" id="KW-1185">Reference proteome</keyword>
<evidence type="ECO:0000256" key="2">
    <source>
        <dbReference type="ARBA" id="ARBA00006636"/>
    </source>
</evidence>
<evidence type="ECO:0000256" key="6">
    <source>
        <dbReference type="ARBA" id="ARBA00022989"/>
    </source>
</evidence>
<dbReference type="SMART" id="SM00100">
    <property type="entry name" value="cNMP"/>
    <property type="match status" value="1"/>
</dbReference>
<dbReference type="Proteomes" id="UP001254608">
    <property type="component" value="Unassembled WGS sequence"/>
</dbReference>
<keyword evidence="5 9" id="KW-0442">Lipid degradation</keyword>
<protein>
    <submittedName>
        <fullName evidence="12">Patatin-like phospholipase family protein</fullName>
    </submittedName>
</protein>
<dbReference type="Pfam" id="PF00027">
    <property type="entry name" value="cNMP_binding"/>
    <property type="match status" value="1"/>
</dbReference>
<dbReference type="InterPro" id="IPR056556">
    <property type="entry name" value="NTE1_P-loop_dom"/>
</dbReference>
<evidence type="ECO:0000256" key="5">
    <source>
        <dbReference type="ARBA" id="ARBA00022963"/>
    </source>
</evidence>
<dbReference type="CDD" id="cd07205">
    <property type="entry name" value="Pat_PNPLA6_PNPLA7_NTE1_like"/>
    <property type="match status" value="1"/>
</dbReference>
<dbReference type="Gene3D" id="2.60.120.10">
    <property type="entry name" value="Jelly Rolls"/>
    <property type="match status" value="1"/>
</dbReference>
<comment type="similarity">
    <text evidence="2">Belongs to the NTE family.</text>
</comment>
<dbReference type="SUPFAM" id="SSF51206">
    <property type="entry name" value="cAMP-binding domain-like"/>
    <property type="match status" value="1"/>
</dbReference>
<dbReference type="Pfam" id="PF01734">
    <property type="entry name" value="Patatin"/>
    <property type="match status" value="1"/>
</dbReference>
<evidence type="ECO:0000313" key="13">
    <source>
        <dbReference type="Proteomes" id="UP001254608"/>
    </source>
</evidence>
<dbReference type="InterPro" id="IPR016035">
    <property type="entry name" value="Acyl_Trfase/lysoPLipase"/>
</dbReference>
<dbReference type="InterPro" id="IPR050301">
    <property type="entry name" value="NTE"/>
</dbReference>
<keyword evidence="6" id="KW-1133">Transmembrane helix</keyword>
<dbReference type="InterPro" id="IPR002641">
    <property type="entry name" value="PNPLA_dom"/>
</dbReference>
<dbReference type="PANTHER" id="PTHR14226">
    <property type="entry name" value="NEUROPATHY TARGET ESTERASE/SWISS CHEESE D.MELANOGASTER"/>
    <property type="match status" value="1"/>
</dbReference>
<evidence type="ECO:0000256" key="3">
    <source>
        <dbReference type="ARBA" id="ARBA00022692"/>
    </source>
</evidence>
<dbReference type="PROSITE" id="PS51635">
    <property type="entry name" value="PNPLA"/>
    <property type="match status" value="1"/>
</dbReference>
<feature type="short sequence motif" description="GXSXG" evidence="9">
    <location>
        <begin position="360"/>
        <end position="364"/>
    </location>
</feature>
<organism evidence="12 13">
    <name type="scientific">Banduia mediterranea</name>
    <dbReference type="NCBI Taxonomy" id="3075609"/>
    <lineage>
        <taxon>Bacteria</taxon>
        <taxon>Pseudomonadati</taxon>
        <taxon>Pseudomonadota</taxon>
        <taxon>Gammaproteobacteria</taxon>
        <taxon>Nevskiales</taxon>
        <taxon>Algiphilaceae</taxon>
        <taxon>Banduia</taxon>
    </lineage>
</organism>
<dbReference type="SUPFAM" id="SSF52151">
    <property type="entry name" value="FabD/lysophospholipase-like"/>
    <property type="match status" value="1"/>
</dbReference>
<comment type="subcellular location">
    <subcellularLocation>
        <location evidence="1">Membrane</location>
    </subcellularLocation>
</comment>
<keyword evidence="7 9" id="KW-0443">Lipid metabolism</keyword>
<keyword evidence="8" id="KW-0472">Membrane</keyword>
<gene>
    <name evidence="12" type="ORF">RM530_07885</name>
</gene>
<evidence type="ECO:0000256" key="4">
    <source>
        <dbReference type="ARBA" id="ARBA00022801"/>
    </source>
</evidence>
<keyword evidence="3" id="KW-0812">Transmembrane</keyword>
<evidence type="ECO:0000256" key="7">
    <source>
        <dbReference type="ARBA" id="ARBA00023098"/>
    </source>
</evidence>
<sequence>MKFPIQDDRSPEAQAISRFLQESPLFSMLGAKARSQLAATATLLSLRGGDVLYRRGDTADSLYAVVSGRLRAERQGDNGEVTVQELGRGEAMGGLSILADMPHRASIRAVRDSQVLKIPPRTFERLLLRNPDFARNSVRSWLRASLYGEGTRQRDFTSVRTIAIVPAHEGSPVEVVARGLMRSLAVGNTCLRVDGRCIETADGISSCNMPQTESQTVAWLDELERGYRYLVYESDGLDNAWTARCLRQADRIVLVANSGMGATASALTEQLRDTPVRAGVEIVIVGHGWSEPMLWRDLSGAALHHRVYVGDRSSFDRAARLMTGRALGLALGGGGARGFAHVGLMRAMGELGLEPDIIAGTSMGALIGAMVAQGLPSEEMIRVVRSLFVDRNLLNDYTVPTISLIKAKKARRALENLFGQAQIEDLPRVYSCVTTNLTRARAEIHDRGSLAHWVGASMTVPGVAPPIVYNGDLLVDGGVLMSVPSDVVVGLGRGPVIASDVSAMETFHGAAGGADSNPDQLPNSVEVERRTNIFQILYRTATLSTKEELEKRAAQVDCYLRMPLAGVSMFDWERADELIELGYKQAMKKLPTLIESLVEQG</sequence>
<dbReference type="PANTHER" id="PTHR14226:SF29">
    <property type="entry name" value="NEUROPATHY TARGET ESTERASE SWS"/>
    <property type="match status" value="1"/>
</dbReference>
<feature type="domain" description="Cyclic nucleotide-binding" evidence="10">
    <location>
        <begin position="25"/>
        <end position="144"/>
    </location>
</feature>
<proteinExistence type="inferred from homology"/>
<dbReference type="InterPro" id="IPR018490">
    <property type="entry name" value="cNMP-bd_dom_sf"/>
</dbReference>
<dbReference type="Gene3D" id="3.40.1090.10">
    <property type="entry name" value="Cytosolic phospholipase A2 catalytic domain"/>
    <property type="match status" value="1"/>
</dbReference>
<evidence type="ECO:0000259" key="11">
    <source>
        <dbReference type="PROSITE" id="PS51635"/>
    </source>
</evidence>
<accession>A0ABU2WHE2</accession>
<keyword evidence="4 9" id="KW-0378">Hydrolase</keyword>
<reference evidence="12 13" key="1">
    <citation type="submission" date="2023-09" db="EMBL/GenBank/DDBJ databases">
        <authorList>
            <person name="Rey-Velasco X."/>
        </authorList>
    </citation>
    <scope>NUCLEOTIDE SEQUENCE [LARGE SCALE GENOMIC DNA]</scope>
    <source>
        <strain evidence="12 13">W345</strain>
    </source>
</reference>
<dbReference type="Pfam" id="PF24179">
    <property type="entry name" value="NTE_Ploop"/>
    <property type="match status" value="1"/>
</dbReference>
<dbReference type="CDD" id="cd00038">
    <property type="entry name" value="CAP_ED"/>
    <property type="match status" value="1"/>
</dbReference>
<feature type="short sequence motif" description="DGA/G" evidence="9">
    <location>
        <begin position="476"/>
        <end position="478"/>
    </location>
</feature>
<evidence type="ECO:0000256" key="9">
    <source>
        <dbReference type="PROSITE-ProRule" id="PRU01161"/>
    </source>
</evidence>
<name>A0ABU2WHE2_9GAMM</name>
<feature type="active site" description="Proton acceptor" evidence="9">
    <location>
        <position position="476"/>
    </location>
</feature>
<feature type="active site" description="Nucleophile" evidence="9">
    <location>
        <position position="362"/>
    </location>
</feature>
<comment type="caution">
    <text evidence="12">The sequence shown here is derived from an EMBL/GenBank/DDBJ whole genome shotgun (WGS) entry which is preliminary data.</text>
</comment>